<reference evidence="9 10" key="1">
    <citation type="journal article" date="2009" name="Appl. Environ. Microbiol.">
        <title>Community genomic and proteomic analyses of chemoautotrophic iron-oxidizing "Leptospirillum rubarum" (Group II) and "Leptospirillum ferrodiazotrophum" (Group III) bacteria in acid mine drainage biofilms.</title>
        <authorList>
            <person name="Goltsman D.S."/>
            <person name="Denef V.J."/>
            <person name="Singer S.W."/>
            <person name="VerBerkmoes N.C."/>
            <person name="Lefsrud M."/>
            <person name="Mueller R.S."/>
            <person name="Dick G.J."/>
            <person name="Sun C.L."/>
            <person name="Wheeler K.E."/>
            <person name="Zemla A."/>
            <person name="Baker B.J."/>
            <person name="Hauser L."/>
            <person name="Land M."/>
            <person name="Shah M.B."/>
            <person name="Thelen M.P."/>
            <person name="Hettich R.L."/>
            <person name="Banfield J.F."/>
        </authorList>
    </citation>
    <scope>NUCLEOTIDE SEQUENCE [LARGE SCALE GENOMIC DNA]</scope>
</reference>
<dbReference type="GO" id="GO:0006402">
    <property type="term" value="P:mRNA catabolic process"/>
    <property type="evidence" value="ECO:0007669"/>
    <property type="project" value="UniProtKB-UniRule"/>
</dbReference>
<dbReference type="PROSITE" id="PS51831">
    <property type="entry name" value="HD"/>
    <property type="match status" value="1"/>
</dbReference>
<feature type="coiled-coil region" evidence="7">
    <location>
        <begin position="37"/>
        <end position="125"/>
    </location>
</feature>
<keyword evidence="10" id="KW-1185">Reference proteome</keyword>
<dbReference type="Pfam" id="PF00013">
    <property type="entry name" value="KH_1"/>
    <property type="match status" value="1"/>
</dbReference>
<dbReference type="NCBIfam" id="TIGR00277">
    <property type="entry name" value="HDIG"/>
    <property type="match status" value="1"/>
</dbReference>
<dbReference type="GO" id="GO:0016787">
    <property type="term" value="F:hydrolase activity"/>
    <property type="evidence" value="ECO:0007669"/>
    <property type="project" value="UniProtKB-KW"/>
</dbReference>
<dbReference type="CDD" id="cd22431">
    <property type="entry name" value="KH-I_RNaseY"/>
    <property type="match status" value="1"/>
</dbReference>
<dbReference type="InterPro" id="IPR006674">
    <property type="entry name" value="HD_domain"/>
</dbReference>
<dbReference type="FunFam" id="1.10.3210.10:FF:000013">
    <property type="entry name" value="Ribonuclease Y"/>
    <property type="match status" value="1"/>
</dbReference>
<dbReference type="InterPro" id="IPR017705">
    <property type="entry name" value="Ribonuclease_Y"/>
</dbReference>
<dbReference type="SMART" id="SM00322">
    <property type="entry name" value="KH"/>
    <property type="match status" value="1"/>
</dbReference>
<evidence type="ECO:0000256" key="3">
    <source>
        <dbReference type="ARBA" id="ARBA00022801"/>
    </source>
</evidence>
<dbReference type="PANTHER" id="PTHR12826:SF15">
    <property type="entry name" value="RIBONUCLEASE Y"/>
    <property type="match status" value="1"/>
</dbReference>
<dbReference type="SMART" id="SM00471">
    <property type="entry name" value="HDc"/>
    <property type="match status" value="1"/>
</dbReference>
<dbReference type="InterPro" id="IPR006675">
    <property type="entry name" value="HDIG_dom"/>
</dbReference>
<evidence type="ECO:0000256" key="1">
    <source>
        <dbReference type="ARBA" id="ARBA00022722"/>
    </source>
</evidence>
<keyword evidence="3 5" id="KW-0378">Hydrolase</keyword>
<feature type="domain" description="HD" evidence="8">
    <location>
        <begin position="336"/>
        <end position="429"/>
    </location>
</feature>
<dbReference type="SUPFAM" id="SSF109604">
    <property type="entry name" value="HD-domain/PDEase-like"/>
    <property type="match status" value="1"/>
</dbReference>
<dbReference type="PANTHER" id="PTHR12826">
    <property type="entry name" value="RIBONUCLEASE Y"/>
    <property type="match status" value="1"/>
</dbReference>
<keyword evidence="4 5" id="KW-0694">RNA-binding</keyword>
<evidence type="ECO:0000313" key="9">
    <source>
        <dbReference type="EMBL" id="EES53731.1"/>
    </source>
</evidence>
<dbReference type="NCBIfam" id="TIGR03319">
    <property type="entry name" value="RNase_Y"/>
    <property type="match status" value="1"/>
</dbReference>
<evidence type="ECO:0000256" key="5">
    <source>
        <dbReference type="HAMAP-Rule" id="MF_00335"/>
    </source>
</evidence>
<dbReference type="GO" id="GO:0003723">
    <property type="term" value="F:RNA binding"/>
    <property type="evidence" value="ECO:0007669"/>
    <property type="project" value="UniProtKB-UniRule"/>
</dbReference>
<dbReference type="InterPro" id="IPR004088">
    <property type="entry name" value="KH_dom_type_1"/>
</dbReference>
<proteinExistence type="inferred from homology"/>
<protein>
    <recommendedName>
        <fullName evidence="5 6">Ribonuclease Y</fullName>
        <shortName evidence="5">RNase Y</shortName>
        <ecNumber evidence="5 6">3.1.-.-</ecNumber>
    </recommendedName>
</protein>
<sequence length="520" mass="58097">MGYGLCLLLALAGAGAGLWSGIWIGTKRRTGALSLEESRLSEERSRIEERKQNALKEAAIEAREEALRLRIQAEEEISRKKETLQSAEQALKVREGELEQATRQIAEAREKNERERQRLASREQALSAREQELRTLEASELKRLEEISSLTVEEARERLLQSAESSIRQEVGRLAQKLEQEVRDQAVRKARETMTMAIQRYANEHVAEISVSVVPIPSDDVKGRVIGREGRNIRAFQAATGVDLIIDDTPDAIIISGFDPLRREVARLALEQLLSDGRIHPARIEEIVEKVRRDLDVSLKEEAEKIAFELGITDIHPEILKLLGRLKFRTSYGQNNLLHAREVAFLCQMMAHDLGLDARIAKRAGLLHDIGKSLSHEGEGSHPSLGGEAAKKYGEPPQVVNAIMSHHGDIEPSCLESVLVAAADAISAARPGARRESIDVYVKRLEKLETIATSFKGVEKAYAIQAGREIRIIVNQDQVTDTDLQEISRGIAQKIEAELTYPGQIKVTVIRENRIVEYAR</sequence>
<comment type="similarity">
    <text evidence="5">Belongs to the RNase Y family.</text>
</comment>
<dbReference type="GO" id="GO:0005886">
    <property type="term" value="C:plasma membrane"/>
    <property type="evidence" value="ECO:0007669"/>
    <property type="project" value="UniProtKB-UniRule"/>
</dbReference>
<evidence type="ECO:0000256" key="6">
    <source>
        <dbReference type="NCBIfam" id="TIGR03319"/>
    </source>
</evidence>
<evidence type="ECO:0000259" key="8">
    <source>
        <dbReference type="PROSITE" id="PS51831"/>
    </source>
</evidence>
<dbReference type="InterPro" id="IPR004087">
    <property type="entry name" value="KH_dom"/>
</dbReference>
<dbReference type="InterPro" id="IPR022711">
    <property type="entry name" value="RNase_Y_N"/>
</dbReference>
<dbReference type="SUPFAM" id="SSF54791">
    <property type="entry name" value="Eukaryotic type KH-domain (KH-domain type I)"/>
    <property type="match status" value="1"/>
</dbReference>
<evidence type="ECO:0000313" key="10">
    <source>
        <dbReference type="Proteomes" id="UP000009374"/>
    </source>
</evidence>
<dbReference type="Pfam" id="PF01966">
    <property type="entry name" value="HD"/>
    <property type="match status" value="1"/>
</dbReference>
<dbReference type="Pfam" id="PF12072">
    <property type="entry name" value="RNase_Y_N"/>
    <property type="match status" value="1"/>
</dbReference>
<name>C6HUJ8_9BACT</name>
<dbReference type="Gene3D" id="1.10.3210.10">
    <property type="entry name" value="Hypothetical protein af1432"/>
    <property type="match status" value="1"/>
</dbReference>
<dbReference type="EC" id="3.1.-.-" evidence="5 6"/>
<keyword evidence="1 5" id="KW-0540">Nuclease</keyword>
<dbReference type="PROSITE" id="PS50084">
    <property type="entry name" value="KH_TYPE_1"/>
    <property type="match status" value="1"/>
</dbReference>
<organism evidence="9 10">
    <name type="scientific">Leptospirillum ferrodiazotrophum</name>
    <dbReference type="NCBI Taxonomy" id="412449"/>
    <lineage>
        <taxon>Bacteria</taxon>
        <taxon>Pseudomonadati</taxon>
        <taxon>Nitrospirota</taxon>
        <taxon>Nitrospiria</taxon>
        <taxon>Nitrospirales</taxon>
        <taxon>Nitrospiraceae</taxon>
        <taxon>Leptospirillum</taxon>
    </lineage>
</organism>
<evidence type="ECO:0000256" key="2">
    <source>
        <dbReference type="ARBA" id="ARBA00022759"/>
    </source>
</evidence>
<dbReference type="HAMAP" id="MF_00335">
    <property type="entry name" value="RNase_Y"/>
    <property type="match status" value="1"/>
</dbReference>
<evidence type="ECO:0000256" key="7">
    <source>
        <dbReference type="SAM" id="Coils"/>
    </source>
</evidence>
<dbReference type="InterPro" id="IPR036612">
    <property type="entry name" value="KH_dom_type_1_sf"/>
</dbReference>
<accession>C6HUJ8</accession>
<evidence type="ECO:0000256" key="4">
    <source>
        <dbReference type="ARBA" id="ARBA00022884"/>
    </source>
</evidence>
<keyword evidence="2 5" id="KW-0255">Endonuclease</keyword>
<dbReference type="AlphaFoldDB" id="C6HUJ8"/>
<dbReference type="GO" id="GO:0004521">
    <property type="term" value="F:RNA endonuclease activity"/>
    <property type="evidence" value="ECO:0007669"/>
    <property type="project" value="UniProtKB-UniRule"/>
</dbReference>
<gene>
    <name evidence="5" type="primary">rny</name>
    <name evidence="9" type="ORF">UBAL3_60500027</name>
</gene>
<keyword evidence="7" id="KW-0175">Coiled coil</keyword>
<dbReference type="Gene3D" id="3.30.1370.10">
    <property type="entry name" value="K Homology domain, type 1"/>
    <property type="match status" value="1"/>
</dbReference>
<dbReference type="CDD" id="cd00077">
    <property type="entry name" value="HDc"/>
    <property type="match status" value="1"/>
</dbReference>
<dbReference type="InterPro" id="IPR003607">
    <property type="entry name" value="HD/PDEase_dom"/>
</dbReference>
<comment type="function">
    <text evidence="5">Endoribonuclease that initiates mRNA decay.</text>
</comment>
<dbReference type="EMBL" id="GG693856">
    <property type="protein sequence ID" value="EES53731.1"/>
    <property type="molecule type" value="Genomic_DNA"/>
</dbReference>
<dbReference type="Proteomes" id="UP000009374">
    <property type="component" value="Unassembled WGS sequence"/>
</dbReference>